<feature type="domain" description="C2H2-type" evidence="7">
    <location>
        <begin position="3"/>
        <end position="30"/>
    </location>
</feature>
<dbReference type="Proteomes" id="UP001529510">
    <property type="component" value="Unassembled WGS sequence"/>
</dbReference>
<feature type="non-terminal residue" evidence="8">
    <location>
        <position position="1"/>
    </location>
</feature>
<dbReference type="GO" id="GO:0005634">
    <property type="term" value="C:nucleus"/>
    <property type="evidence" value="ECO:0007669"/>
    <property type="project" value="UniProtKB-SubCell"/>
</dbReference>
<feature type="non-terminal residue" evidence="8">
    <location>
        <position position="71"/>
    </location>
</feature>
<evidence type="ECO:0000256" key="2">
    <source>
        <dbReference type="ARBA" id="ARBA00022723"/>
    </source>
</evidence>
<dbReference type="PROSITE" id="PS50157">
    <property type="entry name" value="ZINC_FINGER_C2H2_2"/>
    <property type="match status" value="1"/>
</dbReference>
<evidence type="ECO:0000313" key="8">
    <source>
        <dbReference type="EMBL" id="KAL0190444.1"/>
    </source>
</evidence>
<comment type="subcellular location">
    <subcellularLocation>
        <location evidence="1">Nucleus</location>
    </subcellularLocation>
</comment>
<keyword evidence="3 6" id="KW-0863">Zinc-finger</keyword>
<evidence type="ECO:0000256" key="1">
    <source>
        <dbReference type="ARBA" id="ARBA00004123"/>
    </source>
</evidence>
<reference evidence="8 9" key="1">
    <citation type="submission" date="2024-05" db="EMBL/GenBank/DDBJ databases">
        <title>Genome sequencing and assembly of Indian major carp, Cirrhinus mrigala (Hamilton, 1822).</title>
        <authorList>
            <person name="Mohindra V."/>
            <person name="Chowdhury L.M."/>
            <person name="Lal K."/>
            <person name="Jena J.K."/>
        </authorList>
    </citation>
    <scope>NUCLEOTIDE SEQUENCE [LARGE SCALE GENOMIC DNA]</scope>
    <source>
        <strain evidence="8">CM1030</strain>
        <tissue evidence="8">Blood</tissue>
    </source>
</reference>
<organism evidence="8 9">
    <name type="scientific">Cirrhinus mrigala</name>
    <name type="common">Mrigala</name>
    <dbReference type="NCBI Taxonomy" id="683832"/>
    <lineage>
        <taxon>Eukaryota</taxon>
        <taxon>Metazoa</taxon>
        <taxon>Chordata</taxon>
        <taxon>Craniata</taxon>
        <taxon>Vertebrata</taxon>
        <taxon>Euteleostomi</taxon>
        <taxon>Actinopterygii</taxon>
        <taxon>Neopterygii</taxon>
        <taxon>Teleostei</taxon>
        <taxon>Ostariophysi</taxon>
        <taxon>Cypriniformes</taxon>
        <taxon>Cyprinidae</taxon>
        <taxon>Labeoninae</taxon>
        <taxon>Labeonini</taxon>
        <taxon>Cirrhinus</taxon>
    </lineage>
</organism>
<evidence type="ECO:0000256" key="6">
    <source>
        <dbReference type="PROSITE-ProRule" id="PRU00042"/>
    </source>
</evidence>
<accession>A0ABD0QW33</accession>
<keyword evidence="5" id="KW-0539">Nucleus</keyword>
<keyword evidence="4" id="KW-0862">Zinc</keyword>
<evidence type="ECO:0000256" key="3">
    <source>
        <dbReference type="ARBA" id="ARBA00022771"/>
    </source>
</evidence>
<keyword evidence="9" id="KW-1185">Reference proteome</keyword>
<evidence type="ECO:0000256" key="4">
    <source>
        <dbReference type="ARBA" id="ARBA00022833"/>
    </source>
</evidence>
<protein>
    <recommendedName>
        <fullName evidence="7">C2H2-type domain-containing protein</fullName>
    </recommendedName>
</protein>
<comment type="caution">
    <text evidence="8">The sequence shown here is derived from an EMBL/GenBank/DDBJ whole genome shotgun (WGS) entry which is preliminary data.</text>
</comment>
<dbReference type="PROSITE" id="PS00028">
    <property type="entry name" value="ZINC_FINGER_C2H2_1"/>
    <property type="match status" value="1"/>
</dbReference>
<dbReference type="PANTHER" id="PTHR24396:SF29">
    <property type="entry name" value="PROTEIN WIZ ISOFORM X1"/>
    <property type="match status" value="1"/>
</dbReference>
<keyword evidence="2" id="KW-0479">Metal-binding</keyword>
<evidence type="ECO:0000313" key="9">
    <source>
        <dbReference type="Proteomes" id="UP001529510"/>
    </source>
</evidence>
<dbReference type="InterPro" id="IPR013087">
    <property type="entry name" value="Znf_C2H2_type"/>
</dbReference>
<evidence type="ECO:0000256" key="5">
    <source>
        <dbReference type="ARBA" id="ARBA00023242"/>
    </source>
</evidence>
<dbReference type="GO" id="GO:0008270">
    <property type="term" value="F:zinc ion binding"/>
    <property type="evidence" value="ECO:0007669"/>
    <property type="project" value="UniProtKB-KW"/>
</dbReference>
<gene>
    <name evidence="8" type="ORF">M9458_013142</name>
</gene>
<dbReference type="EMBL" id="JAMKFB020000006">
    <property type="protein sequence ID" value="KAL0190444.1"/>
    <property type="molecule type" value="Genomic_DNA"/>
</dbReference>
<name>A0ABD0QW33_CIRMR</name>
<dbReference type="InterPro" id="IPR051643">
    <property type="entry name" value="Transcr_Reg_ZincFinger"/>
</dbReference>
<dbReference type="AlphaFoldDB" id="A0ABD0QW33"/>
<sequence length="71" mass="8000">CDATCELCGFDFENRKALASHARAHLRQQGVDWKVIGSPIETLAAWMKSEPEKVAELHKCYMKGDLPLVKK</sequence>
<evidence type="ECO:0000259" key="7">
    <source>
        <dbReference type="PROSITE" id="PS50157"/>
    </source>
</evidence>
<dbReference type="PANTHER" id="PTHR24396">
    <property type="entry name" value="ZINC FINGER PROTEIN"/>
    <property type="match status" value="1"/>
</dbReference>
<proteinExistence type="predicted"/>